<name>A0AAD9RVD6_9HYME</name>
<keyword evidence="7" id="KW-0862">Zinc</keyword>
<evidence type="ECO:0000256" key="5">
    <source>
        <dbReference type="ARBA" id="ARBA00022737"/>
    </source>
</evidence>
<keyword evidence="12" id="KW-1185">Reference proteome</keyword>
<dbReference type="InterPro" id="IPR040025">
    <property type="entry name" value="Znf622/Rei1/Reh1"/>
</dbReference>
<sequence>MQIENMTSPFTCITCRVAFRDLEIQRQHYKSDWHRYNLKRKVADLPPVTVEDFQKRVIAQRNKYDESKEESMYCAICGKTFSTKNQYDNHLSSKKHKDKSFKLDMAQAGSEDESTIDDSALSASVASSLSTVRTIKTVDGGVQVPMDDIEVDSDVESVDSEEWLEDTDNPITNNNCLFCNHHSRSMVRNLKHMTEAHSFFIPDLEYCVDIRGLLTYLGEKIYAGYMCIWCNDSGKAFQSVDAVKAHMIDKGHCKMLHEGDALAEYAQFYDYSSSYPDVEASDPDTEVEIPELDDTDYQLVLPSGNVIGHRSLMRYYKQSLNPNRAVALSKSDKIRKVISQYKALGWTETQKEVAIKKARDIKFMQRVQSKYTLKLQLKANKLQLHFRQQVNY</sequence>
<evidence type="ECO:0000256" key="2">
    <source>
        <dbReference type="ARBA" id="ARBA00022490"/>
    </source>
</evidence>
<dbReference type="AlphaFoldDB" id="A0AAD9RVD6"/>
<proteinExistence type="inferred from homology"/>
<evidence type="ECO:0000256" key="9">
    <source>
        <dbReference type="PROSITE-ProRule" id="PRU00042"/>
    </source>
</evidence>
<keyword evidence="4" id="KW-0479">Metal-binding</keyword>
<dbReference type="SUPFAM" id="SSF57667">
    <property type="entry name" value="beta-beta-alpha zinc fingers"/>
    <property type="match status" value="3"/>
</dbReference>
<comment type="subcellular location">
    <subcellularLocation>
        <location evidence="1">Cytoplasm</location>
    </subcellularLocation>
</comment>
<keyword evidence="2" id="KW-0963">Cytoplasm</keyword>
<evidence type="ECO:0000313" key="12">
    <source>
        <dbReference type="Proteomes" id="UP001258017"/>
    </source>
</evidence>
<evidence type="ECO:0000256" key="3">
    <source>
        <dbReference type="ARBA" id="ARBA00022517"/>
    </source>
</evidence>
<dbReference type="InterPro" id="IPR041661">
    <property type="entry name" value="ZN622/Rei1/Reh1_Znf-C2H2"/>
</dbReference>
<dbReference type="PANTHER" id="PTHR13182:SF8">
    <property type="entry name" value="CYTOPLASMIC 60S SUBUNIT BIOGENESIS FACTOR ZNF622"/>
    <property type="match status" value="1"/>
</dbReference>
<dbReference type="Pfam" id="PF12171">
    <property type="entry name" value="zf-C2H2_jaz"/>
    <property type="match status" value="1"/>
</dbReference>
<evidence type="ECO:0000313" key="11">
    <source>
        <dbReference type="EMBL" id="KAK2586378.1"/>
    </source>
</evidence>
<evidence type="ECO:0000256" key="1">
    <source>
        <dbReference type="ARBA" id="ARBA00004496"/>
    </source>
</evidence>
<dbReference type="GO" id="GO:0042273">
    <property type="term" value="P:ribosomal large subunit biogenesis"/>
    <property type="evidence" value="ECO:0007669"/>
    <property type="project" value="UniProtKB-ARBA"/>
</dbReference>
<dbReference type="EMBL" id="JAIFRP010000013">
    <property type="protein sequence ID" value="KAK2586378.1"/>
    <property type="molecule type" value="Genomic_DNA"/>
</dbReference>
<dbReference type="Pfam" id="PF12756">
    <property type="entry name" value="zf-C2H2_2"/>
    <property type="match status" value="1"/>
</dbReference>
<reference evidence="11" key="1">
    <citation type="submission" date="2021-08" db="EMBL/GenBank/DDBJ databases">
        <authorList>
            <person name="Misof B."/>
            <person name="Oliver O."/>
            <person name="Podsiadlowski L."/>
            <person name="Donath A."/>
            <person name="Peters R."/>
            <person name="Mayer C."/>
            <person name="Rust J."/>
            <person name="Gunkel S."/>
            <person name="Lesny P."/>
            <person name="Martin S."/>
            <person name="Oeyen J.P."/>
            <person name="Petersen M."/>
            <person name="Panagiotis P."/>
            <person name="Wilbrandt J."/>
            <person name="Tanja T."/>
        </authorList>
    </citation>
    <scope>NUCLEOTIDE SEQUENCE</scope>
    <source>
        <strain evidence="11">GBR_01_08_01A</strain>
        <tissue evidence="11">Thorax + abdomen</tissue>
    </source>
</reference>
<dbReference type="SMART" id="SM00451">
    <property type="entry name" value="ZnF_U1"/>
    <property type="match status" value="2"/>
</dbReference>
<comment type="caution">
    <text evidence="11">The sequence shown here is derived from an EMBL/GenBank/DDBJ whole genome shotgun (WGS) entry which is preliminary data.</text>
</comment>
<keyword evidence="6 9" id="KW-0863">Zinc-finger</keyword>
<dbReference type="GO" id="GO:0005737">
    <property type="term" value="C:cytoplasm"/>
    <property type="evidence" value="ECO:0007669"/>
    <property type="project" value="UniProtKB-SubCell"/>
</dbReference>
<accession>A0AAD9RVD6</accession>
<evidence type="ECO:0000259" key="10">
    <source>
        <dbReference type="PROSITE" id="PS50157"/>
    </source>
</evidence>
<evidence type="ECO:0000256" key="8">
    <source>
        <dbReference type="ARBA" id="ARBA00034126"/>
    </source>
</evidence>
<keyword evidence="3" id="KW-0690">Ribosome biogenesis</keyword>
<dbReference type="Gene3D" id="3.30.160.60">
    <property type="entry name" value="Classic Zinc Finger"/>
    <property type="match status" value="1"/>
</dbReference>
<dbReference type="InterPro" id="IPR036236">
    <property type="entry name" value="Znf_C2H2_sf"/>
</dbReference>
<keyword evidence="5" id="KW-0677">Repeat</keyword>
<dbReference type="InterPro" id="IPR022755">
    <property type="entry name" value="Znf_C2H2_jaz"/>
</dbReference>
<dbReference type="PROSITE" id="PS50157">
    <property type="entry name" value="ZINC_FINGER_C2H2_2"/>
    <property type="match status" value="1"/>
</dbReference>
<evidence type="ECO:0000256" key="7">
    <source>
        <dbReference type="ARBA" id="ARBA00022833"/>
    </source>
</evidence>
<dbReference type="PANTHER" id="PTHR13182">
    <property type="entry name" value="ZINC FINGER PROTEIN 622"/>
    <property type="match status" value="1"/>
</dbReference>
<comment type="similarity">
    <text evidence="8">Belongs to the REI1 family.</text>
</comment>
<feature type="domain" description="C2H2-type" evidence="10">
    <location>
        <begin position="72"/>
        <end position="101"/>
    </location>
</feature>
<dbReference type="GO" id="GO:0008270">
    <property type="term" value="F:zinc ion binding"/>
    <property type="evidence" value="ECO:0007669"/>
    <property type="project" value="UniProtKB-KW"/>
</dbReference>
<dbReference type="InterPro" id="IPR003604">
    <property type="entry name" value="Matrin/U1-like-C_Znf_C2H2"/>
</dbReference>
<gene>
    <name evidence="11" type="ORF">KPH14_010665</name>
</gene>
<protein>
    <recommendedName>
        <fullName evidence="10">C2H2-type domain-containing protein</fullName>
    </recommendedName>
</protein>
<dbReference type="GO" id="GO:0030687">
    <property type="term" value="C:preribosome, large subunit precursor"/>
    <property type="evidence" value="ECO:0007669"/>
    <property type="project" value="TreeGrafter"/>
</dbReference>
<dbReference type="GO" id="GO:0003676">
    <property type="term" value="F:nucleic acid binding"/>
    <property type="evidence" value="ECO:0007669"/>
    <property type="project" value="InterPro"/>
</dbReference>
<organism evidence="11 12">
    <name type="scientific">Odynerus spinipes</name>
    <dbReference type="NCBI Taxonomy" id="1348599"/>
    <lineage>
        <taxon>Eukaryota</taxon>
        <taxon>Metazoa</taxon>
        <taxon>Ecdysozoa</taxon>
        <taxon>Arthropoda</taxon>
        <taxon>Hexapoda</taxon>
        <taxon>Insecta</taxon>
        <taxon>Pterygota</taxon>
        <taxon>Neoptera</taxon>
        <taxon>Endopterygota</taxon>
        <taxon>Hymenoptera</taxon>
        <taxon>Apocrita</taxon>
        <taxon>Aculeata</taxon>
        <taxon>Vespoidea</taxon>
        <taxon>Vespidae</taxon>
        <taxon>Eumeninae</taxon>
        <taxon>Odynerus</taxon>
    </lineage>
</organism>
<evidence type="ECO:0000256" key="6">
    <source>
        <dbReference type="ARBA" id="ARBA00022771"/>
    </source>
</evidence>
<evidence type="ECO:0000256" key="4">
    <source>
        <dbReference type="ARBA" id="ARBA00022723"/>
    </source>
</evidence>
<dbReference type="InterPro" id="IPR013087">
    <property type="entry name" value="Znf_C2H2_type"/>
</dbReference>
<dbReference type="PROSITE" id="PS00028">
    <property type="entry name" value="ZINC_FINGER_C2H2_1"/>
    <property type="match status" value="2"/>
</dbReference>
<dbReference type="Proteomes" id="UP001258017">
    <property type="component" value="Unassembled WGS sequence"/>
</dbReference>
<reference evidence="11" key="2">
    <citation type="journal article" date="2023" name="Commun. Biol.">
        <title>Intrasexual cuticular hydrocarbon dimorphism in a wasp sheds light on hydrocarbon biosynthesis genes in Hymenoptera.</title>
        <authorList>
            <person name="Moris V.C."/>
            <person name="Podsiadlowski L."/>
            <person name="Martin S."/>
            <person name="Oeyen J.P."/>
            <person name="Donath A."/>
            <person name="Petersen M."/>
            <person name="Wilbrandt J."/>
            <person name="Misof B."/>
            <person name="Liedtke D."/>
            <person name="Thamm M."/>
            <person name="Scheiner R."/>
            <person name="Schmitt T."/>
            <person name="Niehuis O."/>
        </authorList>
    </citation>
    <scope>NUCLEOTIDE SEQUENCE</scope>
    <source>
        <strain evidence="11">GBR_01_08_01A</strain>
    </source>
</reference>
<dbReference type="SMART" id="SM00355">
    <property type="entry name" value="ZnF_C2H2"/>
    <property type="match status" value="4"/>
</dbReference>